<evidence type="ECO:0000259" key="2">
    <source>
        <dbReference type="PROSITE" id="PS51737"/>
    </source>
</evidence>
<dbReference type="SUPFAM" id="SSF53041">
    <property type="entry name" value="Resolvase-like"/>
    <property type="match status" value="1"/>
</dbReference>
<dbReference type="GO" id="GO:0000150">
    <property type="term" value="F:DNA strand exchange activity"/>
    <property type="evidence" value="ECO:0007669"/>
    <property type="project" value="InterPro"/>
</dbReference>
<dbReference type="PANTHER" id="PTHR30461:SF23">
    <property type="entry name" value="DNA RECOMBINASE-RELATED"/>
    <property type="match status" value="1"/>
</dbReference>
<protein>
    <submittedName>
        <fullName evidence="4">Recombinase</fullName>
    </submittedName>
</protein>
<dbReference type="Pfam" id="PF07508">
    <property type="entry name" value="Recombinase"/>
    <property type="match status" value="1"/>
</dbReference>
<dbReference type="PROSITE" id="PS51736">
    <property type="entry name" value="RECOMBINASES_3"/>
    <property type="match status" value="1"/>
</dbReference>
<accession>A0A1S7LIR8</accession>
<dbReference type="PROSITE" id="PS51737">
    <property type="entry name" value="RECOMBINASE_DNA_BIND"/>
    <property type="match status" value="1"/>
</dbReference>
<sequence>MEEQQPQLPMIRAAQYVRMSTEHQKYSTDNQATVIKEYAAKHGMDIIHTYADEGKSGLNIEGRKSLQQMIDDVTAGRADYEVILVYDISRWGRFQDADQSAYYEYVIKQHKIRVEYCAEMFENDGSTTSTIIKAVKRTMAGEYSRELSKKVFLGQCNLIQLGYRQGGMAGFGLRRMLVDSHGHPQRVLKMGERKSLQTERVILVPGPEEEVETVKWIYDQFITHNLKESEIAHELNARGVLTEIAREMMEQELEGEHPRRWNRGLVHEILTNEKYIGNNVFNRRSFKLKEERVANPPDMWVRAEEVFDPIVDKELFYTVRGIIQERNRRYSNEEMLDLLKQLYQKKGYLSGIVIDEQEHLPSSGVYASRFGSLIRAYKLVGYTPERDYAYLEINKFLRQMHPKQVQEIIHTITELGGAVEKDEKNDLLTINQELTVSLVIARCQTLPSGKNRWHARFDTGLRPDITIVARMDPLNKKIQDFYLIPSCEVQSKRVRLSQENDLFWDAYRFDDLDFFFNMARRATITVRAA</sequence>
<name>A0A1S7LIR8_MAGMO</name>
<dbReference type="InterPro" id="IPR038109">
    <property type="entry name" value="DNA_bind_recomb_sf"/>
</dbReference>
<dbReference type="FunFam" id="3.40.50.1390:FF:000008">
    <property type="entry name" value="DNA recombinase"/>
    <property type="match status" value="1"/>
</dbReference>
<dbReference type="InterPro" id="IPR011109">
    <property type="entry name" value="DNA_bind_recombinase_dom"/>
</dbReference>
<dbReference type="Gene3D" id="3.90.1750.20">
    <property type="entry name" value="Putative Large Serine Recombinase, Chain B, Domain 2"/>
    <property type="match status" value="1"/>
</dbReference>
<feature type="domain" description="Resolvase/invertase-type recombinase catalytic" evidence="1">
    <location>
        <begin position="12"/>
        <end position="166"/>
    </location>
</feature>
<dbReference type="InterPro" id="IPR036162">
    <property type="entry name" value="Resolvase-like_N_sf"/>
</dbReference>
<dbReference type="SMART" id="SM00857">
    <property type="entry name" value="Resolvase"/>
    <property type="match status" value="1"/>
</dbReference>
<dbReference type="InterPro" id="IPR006119">
    <property type="entry name" value="Resolv_N"/>
</dbReference>
<evidence type="ECO:0000313" key="4">
    <source>
        <dbReference type="EMBL" id="CRH05999.1"/>
    </source>
</evidence>
<dbReference type="CDD" id="cd00338">
    <property type="entry name" value="Ser_Recombinase"/>
    <property type="match status" value="1"/>
</dbReference>
<dbReference type="AlphaFoldDB" id="A0A1S7LIR8"/>
<reference evidence="4" key="1">
    <citation type="submission" date="2015-04" db="EMBL/GenBank/DDBJ databases">
        <authorList>
            <person name="Syromyatnikov M.Y."/>
            <person name="Popov V.N."/>
        </authorList>
    </citation>
    <scope>NUCLEOTIDE SEQUENCE</scope>
    <source>
        <strain evidence="4">MO-1</strain>
    </source>
</reference>
<dbReference type="GO" id="GO:0003677">
    <property type="term" value="F:DNA binding"/>
    <property type="evidence" value="ECO:0007669"/>
    <property type="project" value="InterPro"/>
</dbReference>
<dbReference type="Pfam" id="PF00239">
    <property type="entry name" value="Resolvase"/>
    <property type="match status" value="1"/>
</dbReference>
<gene>
    <name evidence="3" type="ORF">MAGMO_1788</name>
    <name evidence="4" type="ORF">MAGMO_1823</name>
</gene>
<feature type="domain" description="Recombinase" evidence="2">
    <location>
        <begin position="193"/>
        <end position="329"/>
    </location>
</feature>
<dbReference type="Gene3D" id="3.40.50.1390">
    <property type="entry name" value="Resolvase, N-terminal catalytic domain"/>
    <property type="match status" value="1"/>
</dbReference>
<evidence type="ECO:0000259" key="1">
    <source>
        <dbReference type="PROSITE" id="PS51736"/>
    </source>
</evidence>
<dbReference type="InterPro" id="IPR050639">
    <property type="entry name" value="SSR_resolvase"/>
</dbReference>
<dbReference type="EMBL" id="LO017727">
    <property type="protein sequence ID" value="CRH05965.1"/>
    <property type="molecule type" value="Genomic_DNA"/>
</dbReference>
<dbReference type="PANTHER" id="PTHR30461">
    <property type="entry name" value="DNA-INVERTASE FROM LAMBDOID PROPHAGE"/>
    <property type="match status" value="1"/>
</dbReference>
<evidence type="ECO:0000313" key="3">
    <source>
        <dbReference type="EMBL" id="CRH05965.1"/>
    </source>
</evidence>
<proteinExistence type="predicted"/>
<organism evidence="4">
    <name type="scientific">Magnetococcus massalia (strain MO-1)</name>
    <dbReference type="NCBI Taxonomy" id="451514"/>
    <lineage>
        <taxon>Bacteria</taxon>
        <taxon>Pseudomonadati</taxon>
        <taxon>Pseudomonadota</taxon>
        <taxon>Magnetococcia</taxon>
        <taxon>Magnetococcales</taxon>
        <taxon>Magnetococcaceae</taxon>
        <taxon>Magnetococcus</taxon>
    </lineage>
</organism>
<dbReference type="EMBL" id="LO017727">
    <property type="protein sequence ID" value="CRH05999.1"/>
    <property type="molecule type" value="Genomic_DNA"/>
</dbReference>